<keyword evidence="1" id="KW-0175">Coiled coil</keyword>
<organism evidence="3 4">
    <name type="scientific">Stylophora pistillata</name>
    <name type="common">Smooth cauliflower coral</name>
    <dbReference type="NCBI Taxonomy" id="50429"/>
    <lineage>
        <taxon>Eukaryota</taxon>
        <taxon>Metazoa</taxon>
        <taxon>Cnidaria</taxon>
        <taxon>Anthozoa</taxon>
        <taxon>Hexacorallia</taxon>
        <taxon>Scleractinia</taxon>
        <taxon>Astrocoeniina</taxon>
        <taxon>Pocilloporidae</taxon>
        <taxon>Stylophora</taxon>
    </lineage>
</organism>
<evidence type="ECO:0000313" key="3">
    <source>
        <dbReference type="EMBL" id="PFX22417.1"/>
    </source>
</evidence>
<dbReference type="OrthoDB" id="5988869at2759"/>
<dbReference type="InterPro" id="IPR003323">
    <property type="entry name" value="OTU_dom"/>
</dbReference>
<proteinExistence type="predicted"/>
<dbReference type="AlphaFoldDB" id="A0A2B4S1H4"/>
<dbReference type="GO" id="GO:0016579">
    <property type="term" value="P:protein deubiquitination"/>
    <property type="evidence" value="ECO:0007669"/>
    <property type="project" value="TreeGrafter"/>
</dbReference>
<feature type="domain" description="OTU" evidence="2">
    <location>
        <begin position="136"/>
        <end position="270"/>
    </location>
</feature>
<protein>
    <submittedName>
        <fullName evidence="3">OTU domain-containing protein</fullName>
    </submittedName>
</protein>
<accession>A0A2B4S1H4</accession>
<dbReference type="EMBL" id="LSMT01000240">
    <property type="protein sequence ID" value="PFX22417.1"/>
    <property type="molecule type" value="Genomic_DNA"/>
</dbReference>
<sequence length="338" mass="38015">MDDNQRELIELERERDSIRQKALNSSNEAAQYMVKRELNRNPPSLYNKGETVLLRIPVSKKLVKGKKNSVKSTCEGFNHEADHSMHKYFICYNDPVTLKSKKGWFKWMADCQQAFDNSELLKTRLNKEVGNAGLTYRQPPTPADGNCLFHAMNDQLIRLGRVSCSATKLRSDLVNYLRSNPSTPDGTHFSEFVSLGAWDTYLRRMTMGDWIALQGLINMLEISMAVVSSLGETGFNVICPAACENKEQATGDMALLGHEAELHYHSLEPRASQNSQLAAVQELKQKYGVGKITKEICPRCGRQFECYSHGILHSGEGGALQVYSDDSVFCNSCLLEEF</sequence>
<dbReference type="PANTHER" id="PTHR12419:SF11">
    <property type="entry name" value="OTU DOMAIN-CONTAINING PROTEIN DDB_G0284757"/>
    <property type="match status" value="1"/>
</dbReference>
<dbReference type="Proteomes" id="UP000225706">
    <property type="component" value="Unassembled WGS sequence"/>
</dbReference>
<evidence type="ECO:0000313" key="4">
    <source>
        <dbReference type="Proteomes" id="UP000225706"/>
    </source>
</evidence>
<dbReference type="GO" id="GO:0004843">
    <property type="term" value="F:cysteine-type deubiquitinase activity"/>
    <property type="evidence" value="ECO:0007669"/>
    <property type="project" value="TreeGrafter"/>
</dbReference>
<comment type="caution">
    <text evidence="3">The sequence shown here is derived from an EMBL/GenBank/DDBJ whole genome shotgun (WGS) entry which is preliminary data.</text>
</comment>
<evidence type="ECO:0000256" key="1">
    <source>
        <dbReference type="SAM" id="Coils"/>
    </source>
</evidence>
<name>A0A2B4S1H4_STYPI</name>
<dbReference type="Pfam" id="PF02338">
    <property type="entry name" value="OTU"/>
    <property type="match status" value="1"/>
</dbReference>
<keyword evidence="4" id="KW-1185">Reference proteome</keyword>
<dbReference type="CDD" id="cd22758">
    <property type="entry name" value="OTU_232R-like"/>
    <property type="match status" value="1"/>
</dbReference>
<dbReference type="PANTHER" id="PTHR12419">
    <property type="entry name" value="OTU DOMAIN CONTAINING PROTEIN"/>
    <property type="match status" value="1"/>
</dbReference>
<feature type="coiled-coil region" evidence="1">
    <location>
        <begin position="1"/>
        <end position="28"/>
    </location>
</feature>
<reference evidence="4" key="1">
    <citation type="journal article" date="2017" name="bioRxiv">
        <title>Comparative analysis of the genomes of Stylophora pistillata and Acropora digitifera provides evidence for extensive differences between species of corals.</title>
        <authorList>
            <person name="Voolstra C.R."/>
            <person name="Li Y."/>
            <person name="Liew Y.J."/>
            <person name="Baumgarten S."/>
            <person name="Zoccola D."/>
            <person name="Flot J.-F."/>
            <person name="Tambutte S."/>
            <person name="Allemand D."/>
            <person name="Aranda M."/>
        </authorList>
    </citation>
    <scope>NUCLEOTIDE SEQUENCE [LARGE SCALE GENOMIC DNA]</scope>
</reference>
<gene>
    <name evidence="3" type="ORF">AWC38_SpisGene13041</name>
</gene>
<dbReference type="PROSITE" id="PS50802">
    <property type="entry name" value="OTU"/>
    <property type="match status" value="1"/>
</dbReference>
<dbReference type="InterPro" id="IPR050704">
    <property type="entry name" value="Peptidase_C85-like"/>
</dbReference>
<dbReference type="Gene3D" id="3.90.70.80">
    <property type="match status" value="1"/>
</dbReference>
<evidence type="ECO:0000259" key="2">
    <source>
        <dbReference type="PROSITE" id="PS50802"/>
    </source>
</evidence>